<dbReference type="AlphaFoldDB" id="A0A931H371"/>
<sequence length="164" mass="18385">MNESPTEALGPPPFRFVPSQGPSMQGPAFSPYFKLLAAVLVLGLAAWFVRLWLGGRTPGGTVSIFTWFLAALAMVLYTAWHVVRSVTTLDAQQLRQTWVWEKKVELRELASAQLIRVRGLEWLVAPRLLTRTLSGKLGVFHAADPRMIDELARMVAELRAFRQP</sequence>
<accession>A0A931H371</accession>
<proteinExistence type="predicted"/>
<name>A0A931H371_9BURK</name>
<feature type="transmembrane region" description="Helical" evidence="1">
    <location>
        <begin position="65"/>
        <end position="83"/>
    </location>
</feature>
<keyword evidence="3" id="KW-1185">Reference proteome</keyword>
<feature type="transmembrane region" description="Helical" evidence="1">
    <location>
        <begin position="32"/>
        <end position="53"/>
    </location>
</feature>
<reference evidence="2" key="1">
    <citation type="submission" date="2020-11" db="EMBL/GenBank/DDBJ databases">
        <title>Bacterial whole genome sequence for Caenimonas sp. DR4.4.</title>
        <authorList>
            <person name="Le V."/>
            <person name="Ko S.-R."/>
            <person name="Ahn C.-Y."/>
            <person name="Oh H.-M."/>
        </authorList>
    </citation>
    <scope>NUCLEOTIDE SEQUENCE</scope>
    <source>
        <strain evidence="2">DR4.4</strain>
    </source>
</reference>
<protein>
    <submittedName>
        <fullName evidence="2">Uncharacterized protein</fullName>
    </submittedName>
</protein>
<evidence type="ECO:0000256" key="1">
    <source>
        <dbReference type="SAM" id="Phobius"/>
    </source>
</evidence>
<keyword evidence="1" id="KW-0812">Transmembrane</keyword>
<keyword evidence="1" id="KW-1133">Transmembrane helix</keyword>
<evidence type="ECO:0000313" key="3">
    <source>
        <dbReference type="Proteomes" id="UP000651050"/>
    </source>
</evidence>
<dbReference type="Proteomes" id="UP000651050">
    <property type="component" value="Unassembled WGS sequence"/>
</dbReference>
<gene>
    <name evidence="2" type="ORF">I5803_06540</name>
</gene>
<dbReference type="EMBL" id="JADWYS010000001">
    <property type="protein sequence ID" value="MBG9387668.1"/>
    <property type="molecule type" value="Genomic_DNA"/>
</dbReference>
<evidence type="ECO:0000313" key="2">
    <source>
        <dbReference type="EMBL" id="MBG9387668.1"/>
    </source>
</evidence>
<dbReference type="RefSeq" id="WP_196985572.1">
    <property type="nucleotide sequence ID" value="NZ_JADWYS010000001.1"/>
</dbReference>
<keyword evidence="1" id="KW-0472">Membrane</keyword>
<comment type="caution">
    <text evidence="2">The sequence shown here is derived from an EMBL/GenBank/DDBJ whole genome shotgun (WGS) entry which is preliminary data.</text>
</comment>
<organism evidence="2 3">
    <name type="scientific">Caenimonas aquaedulcis</name>
    <dbReference type="NCBI Taxonomy" id="2793270"/>
    <lineage>
        <taxon>Bacteria</taxon>
        <taxon>Pseudomonadati</taxon>
        <taxon>Pseudomonadota</taxon>
        <taxon>Betaproteobacteria</taxon>
        <taxon>Burkholderiales</taxon>
        <taxon>Comamonadaceae</taxon>
        <taxon>Caenimonas</taxon>
    </lineage>
</organism>